<reference evidence="4 5" key="1">
    <citation type="submission" date="2018-03" db="EMBL/GenBank/DDBJ databases">
        <title>Genome sequence of Clostridium liquoris DSM 100320.</title>
        <authorList>
            <person name="Poehlein A."/>
            <person name="Daniel R."/>
        </authorList>
    </citation>
    <scope>NUCLEOTIDE SEQUENCE [LARGE SCALE GENOMIC DNA]</scope>
    <source>
        <strain evidence="4 5">DSM 100320</strain>
    </source>
</reference>
<sequence>MGSYNSQYEEYYRNLKKRKDRNESNYFSKRSYSPAAGYIGKRIIRDLIGAAVLFFMVIVCKLVVTPQTQAVYNYSKKVVNESYDYKQIYTKIKSFNIKTIEEEATDFIEKAKAKITGGKTIKEKIENQFQLPVEGKITSSYGYRVDPIDKSKKFHEGIDINVSENTDVKASFDGKIKDSGEDKTLGKYIVIDHGEGIETKYGHLNSILVEKGKGVKKGDTLGKSGNSGKSTAPHLHFELLYMGESKDPENYIAIK</sequence>
<dbReference type="Pfam" id="PF01551">
    <property type="entry name" value="Peptidase_M23"/>
    <property type="match status" value="1"/>
</dbReference>
<keyword evidence="2" id="KW-0472">Membrane</keyword>
<feature type="transmembrane region" description="Helical" evidence="2">
    <location>
        <begin position="47"/>
        <end position="64"/>
    </location>
</feature>
<dbReference type="OrthoDB" id="2083169at2"/>
<keyword evidence="4" id="KW-0378">Hydrolase</keyword>
<name>A0A2T0B1G2_9CLOT</name>
<evidence type="ECO:0000313" key="4">
    <source>
        <dbReference type="EMBL" id="PRR77297.1"/>
    </source>
</evidence>
<dbReference type="Gene3D" id="2.70.70.10">
    <property type="entry name" value="Glucose Permease (Domain IIA)"/>
    <property type="match status" value="1"/>
</dbReference>
<dbReference type="InterPro" id="IPR016047">
    <property type="entry name" value="M23ase_b-sheet_dom"/>
</dbReference>
<dbReference type="PANTHER" id="PTHR21666">
    <property type="entry name" value="PEPTIDASE-RELATED"/>
    <property type="match status" value="1"/>
</dbReference>
<dbReference type="InterPro" id="IPR011055">
    <property type="entry name" value="Dup_hybrid_motif"/>
</dbReference>
<dbReference type="InterPro" id="IPR050570">
    <property type="entry name" value="Cell_wall_metabolism_enzyme"/>
</dbReference>
<protein>
    <submittedName>
        <fullName evidence="4">Murein DD-endopeptidase MepM</fullName>
        <ecNumber evidence="4">3.4.24.-</ecNumber>
    </submittedName>
</protein>
<keyword evidence="2" id="KW-0812">Transmembrane</keyword>
<gene>
    <name evidence="4" type="primary">mepM_2</name>
    <name evidence="4" type="ORF">CLLI_24680</name>
</gene>
<evidence type="ECO:0000256" key="1">
    <source>
        <dbReference type="ARBA" id="ARBA00022729"/>
    </source>
</evidence>
<evidence type="ECO:0000256" key="2">
    <source>
        <dbReference type="SAM" id="Phobius"/>
    </source>
</evidence>
<dbReference type="RefSeq" id="WP_106064506.1">
    <property type="nucleotide sequence ID" value="NZ_PVXO01000066.1"/>
</dbReference>
<dbReference type="CDD" id="cd12797">
    <property type="entry name" value="M23_peptidase"/>
    <property type="match status" value="1"/>
</dbReference>
<keyword evidence="1" id="KW-0732">Signal</keyword>
<keyword evidence="2" id="KW-1133">Transmembrane helix</keyword>
<dbReference type="EC" id="3.4.24.-" evidence="4"/>
<evidence type="ECO:0000313" key="5">
    <source>
        <dbReference type="Proteomes" id="UP000239706"/>
    </source>
</evidence>
<accession>A0A2T0B1G2</accession>
<dbReference type="GO" id="GO:0004222">
    <property type="term" value="F:metalloendopeptidase activity"/>
    <property type="evidence" value="ECO:0007669"/>
    <property type="project" value="TreeGrafter"/>
</dbReference>
<comment type="caution">
    <text evidence="4">The sequence shown here is derived from an EMBL/GenBank/DDBJ whole genome shotgun (WGS) entry which is preliminary data.</text>
</comment>
<dbReference type="EMBL" id="PVXO01000066">
    <property type="protein sequence ID" value="PRR77297.1"/>
    <property type="molecule type" value="Genomic_DNA"/>
</dbReference>
<evidence type="ECO:0000259" key="3">
    <source>
        <dbReference type="Pfam" id="PF01551"/>
    </source>
</evidence>
<dbReference type="AlphaFoldDB" id="A0A2T0B1G2"/>
<feature type="domain" description="M23ase beta-sheet core" evidence="3">
    <location>
        <begin position="153"/>
        <end position="248"/>
    </location>
</feature>
<proteinExistence type="predicted"/>
<keyword evidence="5" id="KW-1185">Reference proteome</keyword>
<organism evidence="4 5">
    <name type="scientific">Clostridium liquoris</name>
    <dbReference type="NCBI Taxonomy" id="1289519"/>
    <lineage>
        <taxon>Bacteria</taxon>
        <taxon>Bacillati</taxon>
        <taxon>Bacillota</taxon>
        <taxon>Clostridia</taxon>
        <taxon>Eubacteriales</taxon>
        <taxon>Clostridiaceae</taxon>
        <taxon>Clostridium</taxon>
    </lineage>
</organism>
<dbReference type="SUPFAM" id="SSF51261">
    <property type="entry name" value="Duplicated hybrid motif"/>
    <property type="match status" value="1"/>
</dbReference>
<dbReference type="Proteomes" id="UP000239706">
    <property type="component" value="Unassembled WGS sequence"/>
</dbReference>
<dbReference type="PANTHER" id="PTHR21666:SF289">
    <property type="entry name" value="L-ALA--D-GLU ENDOPEPTIDASE"/>
    <property type="match status" value="1"/>
</dbReference>